<keyword evidence="4" id="KW-0689">Ribosomal protein</keyword>
<evidence type="ECO:0000256" key="3">
    <source>
        <dbReference type="ARBA" id="ARBA00022884"/>
    </source>
</evidence>
<dbReference type="GO" id="GO:0003735">
    <property type="term" value="F:structural constituent of ribosome"/>
    <property type="evidence" value="ECO:0007669"/>
    <property type="project" value="InterPro"/>
</dbReference>
<name>A0A382TKB2_9ZZZZ</name>
<dbReference type="EMBL" id="UINC01136862">
    <property type="protein sequence ID" value="SVD21878.1"/>
    <property type="molecule type" value="Genomic_DNA"/>
</dbReference>
<sequence>MEAVAYQKNVTIAPRKARLLADLIRGEYVDDALDQLSLTHKAASPVIMKLINSAVANILDSNSDVDETMLYVKMIFVDDGITRKWIRPRSRGIANRHLRRKCHIKVIVDVWSEEE</sequence>
<dbReference type="Gene3D" id="3.90.470.10">
    <property type="entry name" value="Ribosomal protein L22/L17"/>
    <property type="match status" value="1"/>
</dbReference>
<reference evidence="6" key="1">
    <citation type="submission" date="2018-05" db="EMBL/GenBank/DDBJ databases">
        <authorList>
            <person name="Lanie J.A."/>
            <person name="Ng W.-L."/>
            <person name="Kazmierczak K.M."/>
            <person name="Andrzejewski T.M."/>
            <person name="Davidsen T.M."/>
            <person name="Wayne K.J."/>
            <person name="Tettelin H."/>
            <person name="Glass J.I."/>
            <person name="Rusch D."/>
            <person name="Podicherti R."/>
            <person name="Tsui H.-C.T."/>
            <person name="Winkler M.E."/>
        </authorList>
    </citation>
    <scope>NUCLEOTIDE SEQUENCE</scope>
</reference>
<dbReference type="NCBIfam" id="TIGR01044">
    <property type="entry name" value="rplV_bact"/>
    <property type="match status" value="1"/>
</dbReference>
<dbReference type="GO" id="GO:0019843">
    <property type="term" value="F:rRNA binding"/>
    <property type="evidence" value="ECO:0007669"/>
    <property type="project" value="UniProtKB-KW"/>
</dbReference>
<dbReference type="InterPro" id="IPR001063">
    <property type="entry name" value="Ribosomal_uL22"/>
</dbReference>
<dbReference type="InterPro" id="IPR047867">
    <property type="entry name" value="Ribosomal_uL22_bac/org-type"/>
</dbReference>
<dbReference type="InterPro" id="IPR005727">
    <property type="entry name" value="Ribosomal_uL22_bac/chlpt-type"/>
</dbReference>
<evidence type="ECO:0000256" key="4">
    <source>
        <dbReference type="ARBA" id="ARBA00022980"/>
    </source>
</evidence>
<evidence type="ECO:0008006" key="7">
    <source>
        <dbReference type="Google" id="ProtNLM"/>
    </source>
</evidence>
<dbReference type="Pfam" id="PF00237">
    <property type="entry name" value="Ribosomal_L22"/>
    <property type="match status" value="1"/>
</dbReference>
<evidence type="ECO:0000256" key="1">
    <source>
        <dbReference type="ARBA" id="ARBA00009451"/>
    </source>
</evidence>
<evidence type="ECO:0000256" key="2">
    <source>
        <dbReference type="ARBA" id="ARBA00022730"/>
    </source>
</evidence>
<comment type="similarity">
    <text evidence="1">Belongs to the universal ribosomal protein uL22 family.</text>
</comment>
<proteinExistence type="inferred from homology"/>
<dbReference type="GO" id="GO:0006412">
    <property type="term" value="P:translation"/>
    <property type="evidence" value="ECO:0007669"/>
    <property type="project" value="InterPro"/>
</dbReference>
<protein>
    <recommendedName>
        <fullName evidence="7">50S ribosomal protein L22</fullName>
    </recommendedName>
</protein>
<organism evidence="6">
    <name type="scientific">marine metagenome</name>
    <dbReference type="NCBI Taxonomy" id="408172"/>
    <lineage>
        <taxon>unclassified sequences</taxon>
        <taxon>metagenomes</taxon>
        <taxon>ecological metagenomes</taxon>
    </lineage>
</organism>
<keyword evidence="3" id="KW-0694">RNA-binding</keyword>
<dbReference type="HAMAP" id="MF_01331_B">
    <property type="entry name" value="Ribosomal_uL22_B"/>
    <property type="match status" value="1"/>
</dbReference>
<evidence type="ECO:0000256" key="5">
    <source>
        <dbReference type="ARBA" id="ARBA00023274"/>
    </source>
</evidence>
<evidence type="ECO:0000313" key="6">
    <source>
        <dbReference type="EMBL" id="SVD21878.1"/>
    </source>
</evidence>
<dbReference type="CDD" id="cd00336">
    <property type="entry name" value="Ribosomal_L22"/>
    <property type="match status" value="1"/>
</dbReference>
<accession>A0A382TKB2</accession>
<dbReference type="PANTHER" id="PTHR13501">
    <property type="entry name" value="CHLOROPLAST 50S RIBOSOMAL PROTEIN L22-RELATED"/>
    <property type="match status" value="1"/>
</dbReference>
<keyword evidence="2" id="KW-0699">rRNA-binding</keyword>
<dbReference type="SUPFAM" id="SSF54843">
    <property type="entry name" value="Ribosomal protein L22"/>
    <property type="match status" value="1"/>
</dbReference>
<gene>
    <name evidence="6" type="ORF">METZ01_LOCUS374732</name>
</gene>
<dbReference type="PANTHER" id="PTHR13501:SF8">
    <property type="entry name" value="LARGE RIBOSOMAL SUBUNIT PROTEIN UL22M"/>
    <property type="match status" value="1"/>
</dbReference>
<dbReference type="GO" id="GO:0022625">
    <property type="term" value="C:cytosolic large ribosomal subunit"/>
    <property type="evidence" value="ECO:0007669"/>
    <property type="project" value="TreeGrafter"/>
</dbReference>
<dbReference type="AlphaFoldDB" id="A0A382TKB2"/>
<dbReference type="InterPro" id="IPR036394">
    <property type="entry name" value="Ribosomal_uL22_sf"/>
</dbReference>
<keyword evidence="5" id="KW-0687">Ribonucleoprotein</keyword>